<feature type="domain" description="Methyltransferase type 11" evidence="1">
    <location>
        <begin position="77"/>
        <end position="122"/>
    </location>
</feature>
<evidence type="ECO:0000259" key="1">
    <source>
        <dbReference type="Pfam" id="PF08241"/>
    </source>
</evidence>
<dbReference type="InterPro" id="IPR029063">
    <property type="entry name" value="SAM-dependent_MTases_sf"/>
</dbReference>
<dbReference type="SUPFAM" id="SSF53335">
    <property type="entry name" value="S-adenosyl-L-methionine-dependent methyltransferases"/>
    <property type="match status" value="1"/>
</dbReference>
<dbReference type="InterPro" id="IPR013216">
    <property type="entry name" value="Methyltransf_11"/>
</dbReference>
<dbReference type="AlphaFoldDB" id="A0A381SNM4"/>
<reference evidence="2" key="1">
    <citation type="submission" date="2018-05" db="EMBL/GenBank/DDBJ databases">
        <authorList>
            <person name="Lanie J.A."/>
            <person name="Ng W.-L."/>
            <person name="Kazmierczak K.M."/>
            <person name="Andrzejewski T.M."/>
            <person name="Davidsen T.M."/>
            <person name="Wayne K.J."/>
            <person name="Tettelin H."/>
            <person name="Glass J.I."/>
            <person name="Rusch D."/>
            <person name="Podicherti R."/>
            <person name="Tsui H.-C.T."/>
            <person name="Winkler M.E."/>
        </authorList>
    </citation>
    <scope>NUCLEOTIDE SEQUENCE</scope>
</reference>
<dbReference type="EMBL" id="UINC01003290">
    <property type="protein sequence ID" value="SVA05024.1"/>
    <property type="molecule type" value="Genomic_DNA"/>
</dbReference>
<evidence type="ECO:0000313" key="2">
    <source>
        <dbReference type="EMBL" id="SVA05024.1"/>
    </source>
</evidence>
<proteinExistence type="predicted"/>
<protein>
    <recommendedName>
        <fullName evidence="1">Methyltransferase type 11 domain-containing protein</fullName>
    </recommendedName>
</protein>
<dbReference type="GO" id="GO:0008757">
    <property type="term" value="F:S-adenosylmethionine-dependent methyltransferase activity"/>
    <property type="evidence" value="ECO:0007669"/>
    <property type="project" value="InterPro"/>
</dbReference>
<sequence length="249" mass="28908">MALKNQTLIENTADALLVSEEKQLLKSVLKDVSGQCFLQLGLRGHLNSFLSHVQGYWKISIDNQDFKRSLVTPNAFGSLYQLPIKSDSVDVVIMPHTLESKEDSYQIFLEADRVLRMDGYLIYFGFKPGIFFYLEHLINKNKIGSKINQPISSNKLKSWMHLLNFRIKEIYPYCYRLPIGKRKKEYPLRSKKHSLMRWSLFASCYMVVAQKKVHTVTPIKKTWRSSSKVTPSFVKPIAHTCNTHFNEKD</sequence>
<gene>
    <name evidence="2" type="ORF">METZ01_LOCUS57878</name>
</gene>
<organism evidence="2">
    <name type="scientific">marine metagenome</name>
    <dbReference type="NCBI Taxonomy" id="408172"/>
    <lineage>
        <taxon>unclassified sequences</taxon>
        <taxon>metagenomes</taxon>
        <taxon>ecological metagenomes</taxon>
    </lineage>
</organism>
<name>A0A381SNM4_9ZZZZ</name>
<accession>A0A381SNM4</accession>
<dbReference type="Gene3D" id="3.40.50.150">
    <property type="entry name" value="Vaccinia Virus protein VP39"/>
    <property type="match status" value="1"/>
</dbReference>
<dbReference type="Pfam" id="PF08241">
    <property type="entry name" value="Methyltransf_11"/>
    <property type="match status" value="1"/>
</dbReference>